<dbReference type="OrthoDB" id="312811at2157"/>
<keyword evidence="2 7" id="KW-0813">Transport</keyword>
<dbReference type="Pfam" id="PF00528">
    <property type="entry name" value="BPD_transp_1"/>
    <property type="match status" value="1"/>
</dbReference>
<dbReference type="InterPro" id="IPR025966">
    <property type="entry name" value="OppC_N"/>
</dbReference>
<reference evidence="11 12" key="1">
    <citation type="submission" date="2015-12" db="EMBL/GenBank/DDBJ databases">
        <title>A stable core within a dynamic pangenome in Sulfolobus acidocaldarius.</title>
        <authorList>
            <person name="Anderson R."/>
            <person name="Kouris A."/>
            <person name="Seward C."/>
            <person name="Campbell K."/>
            <person name="Whitaker R."/>
        </authorList>
    </citation>
    <scope>NUCLEOTIDE SEQUENCE [LARGE SCALE GENOMIC DNA]</scope>
    <source>
        <strain evidence="9 12">GG12-C01-09</strain>
        <strain evidence="10 11">NG05B_CO5_07</strain>
    </source>
</reference>
<feature type="transmembrane region" description="Helical" evidence="7">
    <location>
        <begin position="92"/>
        <end position="115"/>
    </location>
</feature>
<dbReference type="OMA" id="IAWKHLV"/>
<dbReference type="PaxDb" id="1435377-SUSAZ_04800"/>
<gene>
    <name evidence="9" type="ORF">ATY89_01280</name>
    <name evidence="10" type="ORF">ATZ20_04315</name>
</gene>
<dbReference type="GO" id="GO:0005886">
    <property type="term" value="C:plasma membrane"/>
    <property type="evidence" value="ECO:0007669"/>
    <property type="project" value="UniProtKB-SubCell"/>
</dbReference>
<accession>A0A0U3H913</accession>
<feature type="transmembrane region" description="Helical" evidence="7">
    <location>
        <begin position="127"/>
        <end position="147"/>
    </location>
</feature>
<dbReference type="CDD" id="cd06261">
    <property type="entry name" value="TM_PBP2"/>
    <property type="match status" value="1"/>
</dbReference>
<dbReference type="Proteomes" id="UP000065473">
    <property type="component" value="Chromosome"/>
</dbReference>
<dbReference type="SUPFAM" id="SSF161098">
    <property type="entry name" value="MetI-like"/>
    <property type="match status" value="1"/>
</dbReference>
<dbReference type="InterPro" id="IPR050366">
    <property type="entry name" value="BP-dependent_transpt_permease"/>
</dbReference>
<dbReference type="GeneID" id="14551545"/>
<evidence type="ECO:0000256" key="6">
    <source>
        <dbReference type="ARBA" id="ARBA00023136"/>
    </source>
</evidence>
<name>A0A0U3H913_9CREN</name>
<keyword evidence="4 7" id="KW-0812">Transmembrane</keyword>
<dbReference type="Proteomes" id="UP000060043">
    <property type="component" value="Chromosome"/>
</dbReference>
<dbReference type="PROSITE" id="PS50928">
    <property type="entry name" value="ABC_TM1"/>
    <property type="match status" value="1"/>
</dbReference>
<feature type="transmembrane region" description="Helical" evidence="7">
    <location>
        <begin position="254"/>
        <end position="277"/>
    </location>
</feature>
<evidence type="ECO:0000313" key="10">
    <source>
        <dbReference type="EMBL" id="ALU31439.1"/>
    </source>
</evidence>
<dbReference type="Pfam" id="PF12911">
    <property type="entry name" value="OppC_N"/>
    <property type="match status" value="1"/>
</dbReference>
<evidence type="ECO:0000313" key="11">
    <source>
        <dbReference type="Proteomes" id="UP000060043"/>
    </source>
</evidence>
<feature type="transmembrane region" description="Helical" evidence="7">
    <location>
        <begin position="12"/>
        <end position="33"/>
    </location>
</feature>
<dbReference type="PANTHER" id="PTHR43386">
    <property type="entry name" value="OLIGOPEPTIDE TRANSPORT SYSTEM PERMEASE PROTEIN APPC"/>
    <property type="match status" value="1"/>
</dbReference>
<dbReference type="InterPro" id="IPR000515">
    <property type="entry name" value="MetI-like"/>
</dbReference>
<dbReference type="RefSeq" id="WP_011277895.1">
    <property type="nucleotide sequence ID" value="NZ_BHWZ01000002.1"/>
</dbReference>
<comment type="subcellular location">
    <subcellularLocation>
        <location evidence="1 7">Cell membrane</location>
        <topology evidence="1 7">Multi-pass membrane protein</topology>
    </subcellularLocation>
</comment>
<evidence type="ECO:0000256" key="2">
    <source>
        <dbReference type="ARBA" id="ARBA00022448"/>
    </source>
</evidence>
<dbReference type="InterPro" id="IPR035906">
    <property type="entry name" value="MetI-like_sf"/>
</dbReference>
<dbReference type="EMBL" id="CP013695">
    <property type="protein sequence ID" value="ALU31439.1"/>
    <property type="molecule type" value="Genomic_DNA"/>
</dbReference>
<keyword evidence="3" id="KW-1003">Cell membrane</keyword>
<dbReference type="EMBL" id="CP013694">
    <property type="protein sequence ID" value="ALU28720.1"/>
    <property type="molecule type" value="Genomic_DNA"/>
</dbReference>
<proteinExistence type="inferred from homology"/>
<keyword evidence="5 7" id="KW-1133">Transmembrane helix</keyword>
<protein>
    <submittedName>
        <fullName evidence="10">Peptide ABC transporter permease</fullName>
    </submittedName>
</protein>
<keyword evidence="6 7" id="KW-0472">Membrane</keyword>
<evidence type="ECO:0000256" key="5">
    <source>
        <dbReference type="ARBA" id="ARBA00022989"/>
    </source>
</evidence>
<dbReference type="GO" id="GO:0055085">
    <property type="term" value="P:transmembrane transport"/>
    <property type="evidence" value="ECO:0007669"/>
    <property type="project" value="InterPro"/>
</dbReference>
<feature type="transmembrane region" description="Helical" evidence="7">
    <location>
        <begin position="153"/>
        <end position="170"/>
    </location>
</feature>
<evidence type="ECO:0000256" key="4">
    <source>
        <dbReference type="ARBA" id="ARBA00022692"/>
    </source>
</evidence>
<dbReference type="AlphaFoldDB" id="A0A0U3H913"/>
<dbReference type="Gene3D" id="1.10.3720.10">
    <property type="entry name" value="MetI-like"/>
    <property type="match status" value="1"/>
</dbReference>
<evidence type="ECO:0000259" key="8">
    <source>
        <dbReference type="PROSITE" id="PS50928"/>
    </source>
</evidence>
<evidence type="ECO:0000256" key="1">
    <source>
        <dbReference type="ARBA" id="ARBA00004651"/>
    </source>
</evidence>
<dbReference type="STRING" id="1435377.SUSAZ_04800"/>
<comment type="similarity">
    <text evidence="7">Belongs to the binding-protein-dependent transport system permease family.</text>
</comment>
<sequence>MEKRSSQLKLSLKIFFSNPTAVIGLIIFLAYVIDAIIVEVSPGLLGIQNPNQLQMNFINPVPQPPSPHHPLGTTYPGIDLLKGILAAIRIDLYYSVVIVIGGAIIGSVIGIIAGYRGGIIDDILMRITDIFFAIPYLVLALAIGFVLGRTTESMSIALIIVWWPLYARYARAQTLSIKRMPFIDAAKVSNVGSLKIMFKHVLPNVLPPIFVQISLDLGSIMVIFSVLSFIGLITNPNLPELGYLTSLGLQYIQTAPWTVIFPGLAITIFALAVNLMGDGLRDLLDPRRRSSI</sequence>
<dbReference type="PANTHER" id="PTHR43386:SF1">
    <property type="entry name" value="D,D-DIPEPTIDE TRANSPORT SYSTEM PERMEASE PROTEIN DDPC-RELATED"/>
    <property type="match status" value="1"/>
</dbReference>
<feature type="domain" description="ABC transmembrane type-1" evidence="8">
    <location>
        <begin position="92"/>
        <end position="277"/>
    </location>
</feature>
<evidence type="ECO:0000313" key="9">
    <source>
        <dbReference type="EMBL" id="ALU28720.1"/>
    </source>
</evidence>
<evidence type="ECO:0000256" key="3">
    <source>
        <dbReference type="ARBA" id="ARBA00022475"/>
    </source>
</evidence>
<evidence type="ECO:0000256" key="7">
    <source>
        <dbReference type="RuleBase" id="RU363032"/>
    </source>
</evidence>
<feature type="transmembrane region" description="Helical" evidence="7">
    <location>
        <begin position="205"/>
        <end position="234"/>
    </location>
</feature>
<evidence type="ECO:0000313" key="12">
    <source>
        <dbReference type="Proteomes" id="UP000065473"/>
    </source>
</evidence>
<organism evidence="10 11">
    <name type="scientific">Sulfolobus acidocaldarius</name>
    <dbReference type="NCBI Taxonomy" id="2285"/>
    <lineage>
        <taxon>Archaea</taxon>
        <taxon>Thermoproteota</taxon>
        <taxon>Thermoprotei</taxon>
        <taxon>Sulfolobales</taxon>
        <taxon>Sulfolobaceae</taxon>
        <taxon>Sulfolobus</taxon>
    </lineage>
</organism>